<dbReference type="PANTHER" id="PTHR40396">
    <property type="entry name" value="ATPASE-LIKE PROTEIN"/>
    <property type="match status" value="1"/>
</dbReference>
<name>A0ABT8KXJ0_9BACT</name>
<keyword evidence="2" id="KW-0067">ATP-binding</keyword>
<sequence length="454" mass="52426">MLVRIKIGNFLSFDSPREFNMLTGEYRRLSNHVYPHKGINILKFAAIYGANGSGKSNFILSLDAMQDIVYNGGLGKNSINNFKLNDSKKNATPTMFEIEIITGGTAYIYGFEINANRIESEWLYQSGLGEKKDSLIFNRIEREKLIEVEVNEKLTKTSKDRVLFEHYSSKVLKSDQLLLSTLYEGELKSLHKDVKAVWDWFYSLNIIFPRASPRWLLFNLINNANFEKFSNEILSKIDTGIKRLHIKTFPLESYFGEDDKKEANKIKDELYANEEIPIPLETDVLAIVENNEPVIKKLLIEHIGFGEENLFTFFEESDGTKRVVEYLVMLYSLVNNTPKSQQSVYIIDEIERSIHPCLIKVLLEKLSGEDIKGQLIFSTHESNVLDLKLFRPDEIWFSEKDSKNGTSSFYPLSEYEVRTDFNVRNGYLNGRFGAIPFLGDFSNLNWNKHAEIYE</sequence>
<keyword evidence="3" id="KW-1185">Reference proteome</keyword>
<proteinExistence type="predicted"/>
<dbReference type="RefSeq" id="WP_346755504.1">
    <property type="nucleotide sequence ID" value="NZ_JAUJEA010000019.1"/>
</dbReference>
<comment type="caution">
    <text evidence="2">The sequence shown here is derived from an EMBL/GenBank/DDBJ whole genome shotgun (WGS) entry which is preliminary data.</text>
</comment>
<dbReference type="PANTHER" id="PTHR40396:SF1">
    <property type="entry name" value="ATPASE AAA-TYPE CORE DOMAIN-CONTAINING PROTEIN"/>
    <property type="match status" value="1"/>
</dbReference>
<dbReference type="InterPro" id="IPR003959">
    <property type="entry name" value="ATPase_AAA_core"/>
</dbReference>
<dbReference type="Proteomes" id="UP001172082">
    <property type="component" value="Unassembled WGS sequence"/>
</dbReference>
<evidence type="ECO:0000313" key="2">
    <source>
        <dbReference type="EMBL" id="MDN5205482.1"/>
    </source>
</evidence>
<evidence type="ECO:0000313" key="3">
    <source>
        <dbReference type="Proteomes" id="UP001172082"/>
    </source>
</evidence>
<evidence type="ECO:0000259" key="1">
    <source>
        <dbReference type="Pfam" id="PF13304"/>
    </source>
</evidence>
<dbReference type="SUPFAM" id="SSF52540">
    <property type="entry name" value="P-loop containing nucleoside triphosphate hydrolases"/>
    <property type="match status" value="1"/>
</dbReference>
<dbReference type="Pfam" id="PF13304">
    <property type="entry name" value="AAA_21"/>
    <property type="match status" value="1"/>
</dbReference>
<accession>A0ABT8KXJ0</accession>
<reference evidence="2" key="1">
    <citation type="submission" date="2023-06" db="EMBL/GenBank/DDBJ databases">
        <title>Genomic of Parafulvivirga corallium.</title>
        <authorList>
            <person name="Wang G."/>
        </authorList>
    </citation>
    <scope>NUCLEOTIDE SEQUENCE</scope>
    <source>
        <strain evidence="2">BMA10</strain>
    </source>
</reference>
<protein>
    <submittedName>
        <fullName evidence="2">ATP-binding protein</fullName>
    </submittedName>
</protein>
<gene>
    <name evidence="2" type="ORF">QQ008_29130</name>
</gene>
<dbReference type="Gene3D" id="3.40.50.300">
    <property type="entry name" value="P-loop containing nucleotide triphosphate hydrolases"/>
    <property type="match status" value="1"/>
</dbReference>
<organism evidence="2 3">
    <name type="scientific">Splendidivirga corallicola</name>
    <dbReference type="NCBI Taxonomy" id="3051826"/>
    <lineage>
        <taxon>Bacteria</taxon>
        <taxon>Pseudomonadati</taxon>
        <taxon>Bacteroidota</taxon>
        <taxon>Cytophagia</taxon>
        <taxon>Cytophagales</taxon>
        <taxon>Splendidivirgaceae</taxon>
        <taxon>Splendidivirga</taxon>
    </lineage>
</organism>
<feature type="domain" description="ATPase AAA-type core" evidence="1">
    <location>
        <begin position="44"/>
        <end position="386"/>
    </location>
</feature>
<dbReference type="GO" id="GO:0005524">
    <property type="term" value="F:ATP binding"/>
    <property type="evidence" value="ECO:0007669"/>
    <property type="project" value="UniProtKB-KW"/>
</dbReference>
<dbReference type="EMBL" id="JAUJEA010000019">
    <property type="protein sequence ID" value="MDN5205482.1"/>
    <property type="molecule type" value="Genomic_DNA"/>
</dbReference>
<dbReference type="InterPro" id="IPR027417">
    <property type="entry name" value="P-loop_NTPase"/>
</dbReference>
<keyword evidence="2" id="KW-0547">Nucleotide-binding</keyword>